<evidence type="ECO:0000313" key="4">
    <source>
        <dbReference type="Proteomes" id="UP000348942"/>
    </source>
</evidence>
<dbReference type="Proteomes" id="UP000348942">
    <property type="component" value="Chromosome 2"/>
</dbReference>
<proteinExistence type="predicted"/>
<keyword evidence="4" id="KW-1185">Reference proteome</keyword>
<dbReference type="Pfam" id="PF10841">
    <property type="entry name" value="DUF2644"/>
    <property type="match status" value="1"/>
</dbReference>
<gene>
    <name evidence="2" type="ORF">GFB47_12915</name>
    <name evidence="3" type="ORF">GFB47_15270</name>
</gene>
<reference evidence="2 4" key="1">
    <citation type="submission" date="2019-10" db="EMBL/GenBank/DDBJ databases">
        <title>Vibrio sp. nov., isolated from Coralline algae surface.</title>
        <authorList>
            <person name="Geng Y."/>
            <person name="Zhang X."/>
        </authorList>
    </citation>
    <scope>NUCLEOTIDE SEQUENCE [LARGE SCALE GENOMIC DNA]</scope>
    <source>
        <strain evidence="2 4">SM1977</strain>
    </source>
</reference>
<dbReference type="RefSeq" id="WP_153448462.1">
    <property type="nucleotide sequence ID" value="NZ_CP045700.1"/>
</dbReference>
<dbReference type="AlphaFoldDB" id="A0A5Q0TGP3"/>
<organism evidence="2 4">
    <name type="scientific">Vibrio algicola</name>
    <dbReference type="NCBI Taxonomy" id="2662262"/>
    <lineage>
        <taxon>Bacteria</taxon>
        <taxon>Pseudomonadati</taxon>
        <taxon>Pseudomonadota</taxon>
        <taxon>Gammaproteobacteria</taxon>
        <taxon>Vibrionales</taxon>
        <taxon>Vibrionaceae</taxon>
        <taxon>Vibrio</taxon>
    </lineage>
</organism>
<evidence type="ECO:0000313" key="3">
    <source>
        <dbReference type="EMBL" id="QGA66751.1"/>
    </source>
</evidence>
<keyword evidence="1" id="KW-0472">Membrane</keyword>
<evidence type="ECO:0000313" key="2">
    <source>
        <dbReference type="EMBL" id="QGA66328.1"/>
    </source>
</evidence>
<keyword evidence="1" id="KW-1133">Transmembrane helix</keyword>
<name>A0A5Q0TGP3_9VIBR</name>
<dbReference type="InterPro" id="IPR020300">
    <property type="entry name" value="DUF2644"/>
</dbReference>
<keyword evidence="1" id="KW-0812">Transmembrane</keyword>
<sequence length="82" mass="8807">MPTTKPNALKELFTNDDNRTSTTGTLHVLGFFVLSAVLLYSVYLDRSYVPELFTTLAIFSGGAVVTKGAVSAYKSKVTKVGS</sequence>
<dbReference type="EMBL" id="CP045700">
    <property type="protein sequence ID" value="QGA66328.1"/>
    <property type="molecule type" value="Genomic_DNA"/>
</dbReference>
<accession>A0A5Q0TGP3</accession>
<evidence type="ECO:0000256" key="1">
    <source>
        <dbReference type="SAM" id="Phobius"/>
    </source>
</evidence>
<dbReference type="EMBL" id="CP045700">
    <property type="protein sequence ID" value="QGA66751.1"/>
    <property type="molecule type" value="Genomic_DNA"/>
</dbReference>
<feature type="transmembrane region" description="Helical" evidence="1">
    <location>
        <begin position="24"/>
        <end position="43"/>
    </location>
</feature>
<protein>
    <submittedName>
        <fullName evidence="2">DUF2644 domain-containing protein</fullName>
    </submittedName>
</protein>